<comment type="caution">
    <text evidence="12">The sequence shown here is derived from an EMBL/GenBank/DDBJ whole genome shotgun (WGS) entry which is preliminary data.</text>
</comment>
<dbReference type="Pfam" id="PF02926">
    <property type="entry name" value="THUMP"/>
    <property type="match status" value="1"/>
</dbReference>
<gene>
    <name evidence="9 12" type="primary">thiI</name>
    <name evidence="12" type="ORF">ACFPZJ_35630</name>
</gene>
<dbReference type="Pfam" id="PF22025">
    <property type="entry name" value="ThiI_fer"/>
    <property type="match status" value="1"/>
</dbReference>
<dbReference type="InterPro" id="IPR050102">
    <property type="entry name" value="tRNA_sulfurtransferase_ThiI"/>
</dbReference>
<evidence type="ECO:0000313" key="12">
    <source>
        <dbReference type="EMBL" id="MFC5638996.1"/>
    </source>
</evidence>
<dbReference type="InterPro" id="IPR020536">
    <property type="entry name" value="ThiI_AANH"/>
</dbReference>
<dbReference type="Gene3D" id="3.40.50.620">
    <property type="entry name" value="HUPs"/>
    <property type="match status" value="1"/>
</dbReference>
<evidence type="ECO:0000256" key="5">
    <source>
        <dbReference type="ARBA" id="ARBA00022741"/>
    </source>
</evidence>
<dbReference type="SUPFAM" id="SSF143437">
    <property type="entry name" value="THUMP domain-like"/>
    <property type="match status" value="1"/>
</dbReference>
<comment type="subcellular location">
    <subcellularLocation>
        <location evidence="1 9">Cytoplasm</location>
    </subcellularLocation>
</comment>
<dbReference type="InterPro" id="IPR014729">
    <property type="entry name" value="Rossmann-like_a/b/a_fold"/>
</dbReference>
<dbReference type="SUPFAM" id="SSF52402">
    <property type="entry name" value="Adenine nucleotide alpha hydrolases-like"/>
    <property type="match status" value="1"/>
</dbReference>
<comment type="pathway">
    <text evidence="9">Cofactor biosynthesis; thiamine diphosphate biosynthesis.</text>
</comment>
<evidence type="ECO:0000256" key="9">
    <source>
        <dbReference type="HAMAP-Rule" id="MF_00021"/>
    </source>
</evidence>
<evidence type="ECO:0000256" key="7">
    <source>
        <dbReference type="ARBA" id="ARBA00022884"/>
    </source>
</evidence>
<feature type="binding site" evidence="9">
    <location>
        <begin position="187"/>
        <end position="188"/>
    </location>
    <ligand>
        <name>ATP</name>
        <dbReference type="ChEBI" id="CHEBI:30616"/>
    </ligand>
</feature>
<organism evidence="12 13">
    <name type="scientific">Streptomyces bullii</name>
    <dbReference type="NCBI Taxonomy" id="349910"/>
    <lineage>
        <taxon>Bacteria</taxon>
        <taxon>Bacillati</taxon>
        <taxon>Actinomycetota</taxon>
        <taxon>Actinomycetes</taxon>
        <taxon>Kitasatosporales</taxon>
        <taxon>Streptomycetaceae</taxon>
        <taxon>Streptomyces</taxon>
    </lineage>
</organism>
<comment type="catalytic activity">
    <reaction evidence="9">
        <text>[ThiS sulfur-carrier protein]-C-terminal Gly-Gly-AMP + S-sulfanyl-L-cysteinyl-[cysteine desulfurase] + AH2 = [ThiS sulfur-carrier protein]-C-terminal-Gly-aminoethanethioate + L-cysteinyl-[cysteine desulfurase] + A + AMP + 2 H(+)</text>
        <dbReference type="Rhea" id="RHEA:43340"/>
        <dbReference type="Rhea" id="RHEA-COMP:12157"/>
        <dbReference type="Rhea" id="RHEA-COMP:12158"/>
        <dbReference type="Rhea" id="RHEA-COMP:12910"/>
        <dbReference type="Rhea" id="RHEA-COMP:19908"/>
        <dbReference type="ChEBI" id="CHEBI:13193"/>
        <dbReference type="ChEBI" id="CHEBI:15378"/>
        <dbReference type="ChEBI" id="CHEBI:17499"/>
        <dbReference type="ChEBI" id="CHEBI:29950"/>
        <dbReference type="ChEBI" id="CHEBI:61963"/>
        <dbReference type="ChEBI" id="CHEBI:90618"/>
        <dbReference type="ChEBI" id="CHEBI:232372"/>
        <dbReference type="ChEBI" id="CHEBI:456215"/>
    </reaction>
</comment>
<keyword evidence="2 9" id="KW-0963">Cytoplasm</keyword>
<dbReference type="CDD" id="cd11716">
    <property type="entry name" value="THUMP_ThiI"/>
    <property type="match status" value="1"/>
</dbReference>
<dbReference type="HAMAP" id="MF_00021">
    <property type="entry name" value="ThiI"/>
    <property type="match status" value="1"/>
</dbReference>
<name>A0ABW0V392_9ACTN</name>
<dbReference type="EC" id="2.8.1.4" evidence="9"/>
<dbReference type="InterPro" id="IPR054173">
    <property type="entry name" value="ThiI_fer"/>
</dbReference>
<keyword evidence="4 9" id="KW-0808">Transferase</keyword>
<dbReference type="GO" id="GO:0140741">
    <property type="term" value="F:tRNA-uracil-4 sulfurtransferase activity"/>
    <property type="evidence" value="ECO:0007669"/>
    <property type="project" value="UniProtKB-EC"/>
</dbReference>
<dbReference type="InterPro" id="IPR049961">
    <property type="entry name" value="ThiI_N"/>
</dbReference>
<keyword evidence="3 9" id="KW-0820">tRNA-binding</keyword>
<dbReference type="PROSITE" id="PS51165">
    <property type="entry name" value="THUMP"/>
    <property type="match status" value="1"/>
</dbReference>
<evidence type="ECO:0000256" key="10">
    <source>
        <dbReference type="SAM" id="MobiDB-lite"/>
    </source>
</evidence>
<keyword evidence="6 9" id="KW-0067">ATP-binding</keyword>
<comment type="catalytic activity">
    <reaction evidence="9">
        <text>[ThiI sulfur-carrier protein]-S-sulfanyl-L-cysteine + a uridine in tRNA + 2 reduced [2Fe-2S]-[ferredoxin] + ATP + H(+) = [ThiI sulfur-carrier protein]-L-cysteine + a 4-thiouridine in tRNA + 2 oxidized [2Fe-2S]-[ferredoxin] + AMP + diphosphate</text>
        <dbReference type="Rhea" id="RHEA:24176"/>
        <dbReference type="Rhea" id="RHEA-COMP:10000"/>
        <dbReference type="Rhea" id="RHEA-COMP:10001"/>
        <dbReference type="Rhea" id="RHEA-COMP:13337"/>
        <dbReference type="Rhea" id="RHEA-COMP:13338"/>
        <dbReference type="Rhea" id="RHEA-COMP:13339"/>
        <dbReference type="Rhea" id="RHEA-COMP:13340"/>
        <dbReference type="ChEBI" id="CHEBI:15378"/>
        <dbReference type="ChEBI" id="CHEBI:29950"/>
        <dbReference type="ChEBI" id="CHEBI:30616"/>
        <dbReference type="ChEBI" id="CHEBI:33019"/>
        <dbReference type="ChEBI" id="CHEBI:33737"/>
        <dbReference type="ChEBI" id="CHEBI:33738"/>
        <dbReference type="ChEBI" id="CHEBI:61963"/>
        <dbReference type="ChEBI" id="CHEBI:65315"/>
        <dbReference type="ChEBI" id="CHEBI:136798"/>
        <dbReference type="ChEBI" id="CHEBI:456215"/>
        <dbReference type="EC" id="2.8.1.4"/>
    </reaction>
</comment>
<dbReference type="PANTHER" id="PTHR43209:SF1">
    <property type="entry name" value="TRNA SULFURTRANSFERASE"/>
    <property type="match status" value="1"/>
</dbReference>
<sequence length="412" mass="44300">MRQACVLLKHGELALKGRNRGRFEQQLMDNARRALHDLGPDVRVRRRRGVIVLSAPGRPDLQPELLGRAREVIGVSVVQPALRVDRTSEAAVVAALELARAARPDGARPRFAVRARRRDKDFPLTSTELNVLIGAAIGAELGWPVDLGDPDVEVAVEVDRREIFVSAARYAGRGGLPVGCSGRALVLLSGGFDSPVAAHRAMRRGLACDFVHFTGAPLTGPSSAYKAYALVRRLARFQGGARLWIVPLGRAQKELSLAGAGSLHVIAQRRLMVRTADCLARLHGAHALVTGDSLGQVSSQTLSNLATVEQAATLPLLRPLLTWDKEEIMAEADRLGTGQISRLPDEDCCSLLAPRSVATRTTPSGLERLERRLAVEATVENLLARARLMHVPSGPEEASRAPAREPSAVAAS</sequence>
<evidence type="ECO:0000256" key="8">
    <source>
        <dbReference type="ARBA" id="ARBA00022977"/>
    </source>
</evidence>
<feature type="binding site" evidence="9">
    <location>
        <position position="300"/>
    </location>
    <ligand>
        <name>ATP</name>
        <dbReference type="ChEBI" id="CHEBI:30616"/>
    </ligand>
</feature>
<dbReference type="SMART" id="SM00981">
    <property type="entry name" value="THUMP"/>
    <property type="match status" value="1"/>
</dbReference>
<dbReference type="Proteomes" id="UP001596154">
    <property type="component" value="Unassembled WGS sequence"/>
</dbReference>
<dbReference type="Pfam" id="PF02568">
    <property type="entry name" value="ThiI"/>
    <property type="match status" value="1"/>
</dbReference>
<evidence type="ECO:0000259" key="11">
    <source>
        <dbReference type="PROSITE" id="PS51165"/>
    </source>
</evidence>
<dbReference type="EMBL" id="JBHSNY010000015">
    <property type="protein sequence ID" value="MFC5638996.1"/>
    <property type="molecule type" value="Genomic_DNA"/>
</dbReference>
<protein>
    <recommendedName>
        <fullName evidence="9">Probable tRNA sulfurtransferase</fullName>
        <ecNumber evidence="9">2.8.1.4</ecNumber>
    </recommendedName>
    <alternativeName>
        <fullName evidence="9">Sulfur carrier protein ThiS sulfurtransferase</fullName>
    </alternativeName>
    <alternativeName>
        <fullName evidence="9">Thiamine biosynthesis protein ThiI</fullName>
    </alternativeName>
    <alternativeName>
        <fullName evidence="9">tRNA 4-thiouridine synthase</fullName>
    </alternativeName>
</protein>
<comment type="similarity">
    <text evidence="9">Belongs to the ThiI family.</text>
</comment>
<dbReference type="NCBIfam" id="TIGR00342">
    <property type="entry name" value="tRNA uracil 4-sulfurtransferase ThiI"/>
    <property type="match status" value="1"/>
</dbReference>
<feature type="binding site" evidence="9">
    <location>
        <position position="269"/>
    </location>
    <ligand>
        <name>ATP</name>
        <dbReference type="ChEBI" id="CHEBI:30616"/>
    </ligand>
</feature>
<keyword evidence="13" id="KW-1185">Reference proteome</keyword>
<dbReference type="PANTHER" id="PTHR43209">
    <property type="entry name" value="TRNA SULFURTRANSFERASE"/>
    <property type="match status" value="1"/>
</dbReference>
<reference evidence="13" key="1">
    <citation type="journal article" date="2019" name="Int. J. Syst. Evol. Microbiol.">
        <title>The Global Catalogue of Microorganisms (GCM) 10K type strain sequencing project: providing services to taxonomists for standard genome sequencing and annotation.</title>
        <authorList>
            <consortium name="The Broad Institute Genomics Platform"/>
            <consortium name="The Broad Institute Genome Sequencing Center for Infectious Disease"/>
            <person name="Wu L."/>
            <person name="Ma J."/>
        </authorList>
    </citation>
    <scope>NUCLEOTIDE SEQUENCE [LARGE SCALE GENOMIC DNA]</scope>
    <source>
        <strain evidence="13">CGMCC 4.7248</strain>
    </source>
</reference>
<evidence type="ECO:0000256" key="1">
    <source>
        <dbReference type="ARBA" id="ARBA00004496"/>
    </source>
</evidence>
<feature type="domain" description="THUMP" evidence="11">
    <location>
        <begin position="63"/>
        <end position="169"/>
    </location>
</feature>
<keyword evidence="8 9" id="KW-0784">Thiamine biosynthesis</keyword>
<feature type="binding site" evidence="9">
    <location>
        <begin position="212"/>
        <end position="213"/>
    </location>
    <ligand>
        <name>ATP</name>
        <dbReference type="ChEBI" id="CHEBI:30616"/>
    </ligand>
</feature>
<feature type="binding site" evidence="9">
    <location>
        <position position="291"/>
    </location>
    <ligand>
        <name>ATP</name>
        <dbReference type="ChEBI" id="CHEBI:30616"/>
    </ligand>
</feature>
<proteinExistence type="inferred from homology"/>
<keyword evidence="5 9" id="KW-0547">Nucleotide-binding</keyword>
<dbReference type="RefSeq" id="WP_381030567.1">
    <property type="nucleotide sequence ID" value="NZ_JBHSNY010000015.1"/>
</dbReference>
<accession>A0ABW0V392</accession>
<dbReference type="Gene3D" id="3.30.2130.30">
    <property type="match status" value="1"/>
</dbReference>
<evidence type="ECO:0000256" key="3">
    <source>
        <dbReference type="ARBA" id="ARBA00022555"/>
    </source>
</evidence>
<keyword evidence="7 9" id="KW-0694">RNA-binding</keyword>
<dbReference type="InterPro" id="IPR003720">
    <property type="entry name" value="tRNA_STrfase"/>
</dbReference>
<comment type="function">
    <text evidence="9">Catalyzes the ATP-dependent transfer of a sulfur to tRNA to produce 4-thiouridine in position 8 of tRNAs, which functions as a near-UV photosensor. Also catalyzes the transfer of sulfur to the sulfur carrier protein ThiS, forming ThiS-thiocarboxylate. This is a step in the synthesis of thiazole, in the thiamine biosynthesis pathway. The sulfur is donated as persulfide by IscS.</text>
</comment>
<evidence type="ECO:0000256" key="6">
    <source>
        <dbReference type="ARBA" id="ARBA00022840"/>
    </source>
</evidence>
<dbReference type="InterPro" id="IPR004114">
    <property type="entry name" value="THUMP_dom"/>
</dbReference>
<feature type="region of interest" description="Disordered" evidence="10">
    <location>
        <begin position="390"/>
        <end position="412"/>
    </location>
</feature>
<evidence type="ECO:0000256" key="2">
    <source>
        <dbReference type="ARBA" id="ARBA00022490"/>
    </source>
</evidence>
<evidence type="ECO:0000313" key="13">
    <source>
        <dbReference type="Proteomes" id="UP001596154"/>
    </source>
</evidence>
<dbReference type="InterPro" id="IPR049962">
    <property type="entry name" value="THUMP_ThiI"/>
</dbReference>
<evidence type="ECO:0000256" key="4">
    <source>
        <dbReference type="ARBA" id="ARBA00022679"/>
    </source>
</evidence>